<dbReference type="EMBL" id="PQFF01000017">
    <property type="protein sequence ID" value="RHZ88976.1"/>
    <property type="molecule type" value="Genomic_DNA"/>
</dbReference>
<keyword evidence="4" id="KW-1185">Reference proteome</keyword>
<evidence type="ECO:0000313" key="4">
    <source>
        <dbReference type="Proteomes" id="UP000266861"/>
    </source>
</evidence>
<dbReference type="Pfam" id="PF08874">
    <property type="entry name" value="DUF1835"/>
    <property type="match status" value="1"/>
</dbReference>
<protein>
    <recommendedName>
        <fullName evidence="2">DUF1835 domain-containing protein</fullName>
    </recommendedName>
</protein>
<proteinExistence type="predicted"/>
<evidence type="ECO:0000259" key="2">
    <source>
        <dbReference type="Pfam" id="PF08874"/>
    </source>
</evidence>
<feature type="domain" description="DUF1835" evidence="2">
    <location>
        <begin position="91"/>
        <end position="170"/>
    </location>
</feature>
<feature type="region of interest" description="Disordered" evidence="1">
    <location>
        <begin position="124"/>
        <end position="144"/>
    </location>
</feature>
<name>A0A397JSG5_9GLOM</name>
<dbReference type="AlphaFoldDB" id="A0A397JSG5"/>
<evidence type="ECO:0000313" key="3">
    <source>
        <dbReference type="EMBL" id="RHZ88976.1"/>
    </source>
</evidence>
<comment type="caution">
    <text evidence="3">The sequence shown here is derived from an EMBL/GenBank/DDBJ whole genome shotgun (WGS) entry which is preliminary data.</text>
</comment>
<gene>
    <name evidence="3" type="ORF">Glove_19g214</name>
</gene>
<organism evidence="3 4">
    <name type="scientific">Diversispora epigaea</name>
    <dbReference type="NCBI Taxonomy" id="1348612"/>
    <lineage>
        <taxon>Eukaryota</taxon>
        <taxon>Fungi</taxon>
        <taxon>Fungi incertae sedis</taxon>
        <taxon>Mucoromycota</taxon>
        <taxon>Glomeromycotina</taxon>
        <taxon>Glomeromycetes</taxon>
        <taxon>Diversisporales</taxon>
        <taxon>Diversisporaceae</taxon>
        <taxon>Diversispora</taxon>
    </lineage>
</organism>
<sequence>MVRSWHRTKCKVIAINVASESTIKLASITDTTSKIELSSFESSIETASITSTTYYQALAFQKLTIKLMHYQIINNFNSIQKKSSFGDREEKINEIFDEILNCVGKMKKLPRTTTTKKQYKFDSTLSSANNTEKESDNINSTQKNHLLKQHQLPVRHIIRLWHSRNREEKINEIFDEILNCVGKMKKLPRTTTTKKQYKC</sequence>
<evidence type="ECO:0000256" key="1">
    <source>
        <dbReference type="SAM" id="MobiDB-lite"/>
    </source>
</evidence>
<accession>A0A397JSG5</accession>
<dbReference type="Proteomes" id="UP000266861">
    <property type="component" value="Unassembled WGS sequence"/>
</dbReference>
<dbReference type="InterPro" id="IPR014973">
    <property type="entry name" value="DUF1835"/>
</dbReference>
<reference evidence="3 4" key="1">
    <citation type="submission" date="2018-08" db="EMBL/GenBank/DDBJ databases">
        <title>Genome and evolution of the arbuscular mycorrhizal fungus Diversispora epigaea (formerly Glomus versiforme) and its bacterial endosymbionts.</title>
        <authorList>
            <person name="Sun X."/>
            <person name="Fei Z."/>
            <person name="Harrison M."/>
        </authorList>
    </citation>
    <scope>NUCLEOTIDE SEQUENCE [LARGE SCALE GENOMIC DNA]</scope>
    <source>
        <strain evidence="3 4">IT104</strain>
    </source>
</reference>